<evidence type="ECO:0000313" key="2">
    <source>
        <dbReference type="EMBL" id="EAZ93433.1"/>
    </source>
</evidence>
<dbReference type="EMBL" id="AAXW01000002">
    <property type="protein sequence ID" value="EAZ93433.1"/>
    <property type="molecule type" value="Genomic_DNA"/>
</dbReference>
<dbReference type="Proteomes" id="UP000003781">
    <property type="component" value="Unassembled WGS sequence"/>
</dbReference>
<gene>
    <name evidence="2" type="ORF">CY0110_16597</name>
</gene>
<feature type="compositionally biased region" description="Basic residues" evidence="1">
    <location>
        <begin position="18"/>
        <end position="29"/>
    </location>
</feature>
<organism evidence="2 3">
    <name type="scientific">Crocosphaera chwakensis CCY0110</name>
    <dbReference type="NCBI Taxonomy" id="391612"/>
    <lineage>
        <taxon>Bacteria</taxon>
        <taxon>Bacillati</taxon>
        <taxon>Cyanobacteriota</taxon>
        <taxon>Cyanophyceae</taxon>
        <taxon>Oscillatoriophycideae</taxon>
        <taxon>Chroococcales</taxon>
        <taxon>Aphanothecaceae</taxon>
        <taxon>Crocosphaera</taxon>
        <taxon>Crocosphaera chwakensis</taxon>
    </lineage>
</organism>
<feature type="region of interest" description="Disordered" evidence="1">
    <location>
        <begin position="1"/>
        <end position="29"/>
    </location>
</feature>
<keyword evidence="3" id="KW-1185">Reference proteome</keyword>
<sequence length="29" mass="3369">MILDKDLANKKNNSGNPKKQKDRKNTKKL</sequence>
<accession>A3II01</accession>
<protein>
    <submittedName>
        <fullName evidence="2">Uncharacterized protein</fullName>
    </submittedName>
</protein>
<proteinExistence type="predicted"/>
<comment type="caution">
    <text evidence="2">The sequence shown here is derived from an EMBL/GenBank/DDBJ whole genome shotgun (WGS) entry which is preliminary data.</text>
</comment>
<reference evidence="2 3" key="1">
    <citation type="submission" date="2007-03" db="EMBL/GenBank/DDBJ databases">
        <authorList>
            <person name="Stal L."/>
            <person name="Ferriera S."/>
            <person name="Johnson J."/>
            <person name="Kravitz S."/>
            <person name="Beeson K."/>
            <person name="Sutton G."/>
            <person name="Rogers Y.-H."/>
            <person name="Friedman R."/>
            <person name="Frazier M."/>
            <person name="Venter J.C."/>
        </authorList>
    </citation>
    <scope>NUCLEOTIDE SEQUENCE [LARGE SCALE GENOMIC DNA]</scope>
    <source>
        <strain evidence="2 3">CCY0110</strain>
    </source>
</reference>
<evidence type="ECO:0000313" key="3">
    <source>
        <dbReference type="Proteomes" id="UP000003781"/>
    </source>
</evidence>
<name>A3II01_9CHRO</name>
<evidence type="ECO:0000256" key="1">
    <source>
        <dbReference type="SAM" id="MobiDB-lite"/>
    </source>
</evidence>
<dbReference type="AlphaFoldDB" id="A3II01"/>